<accession>G7VVN0</accession>
<dbReference type="STRING" id="985665.HPL003_04500"/>
<dbReference type="KEGG" id="pta:HPL003_04500"/>
<sequence length="238" mass="26646">MGDHKCLAIIPARGGSKGLPGKNIRLLHDKPLIQYSIEAALNSGCVDEVVVTTDSEEIARVSGQAGAAVPFIRPGELATDEAKSIDVLKHAVEFYEQTKNQFFDVIMLLQPTSPLRNAIDIKEAYTIFLSNQADSLQSVTLSGVQPYLLREMDNGQLTSYLKGEREHLRRQDLKELYALNGAIYIVKRDLLMSSGTLVGRHNCGYIMPKERSVDIDDEFDLKMAEFFWRESNHKESSQ</sequence>
<dbReference type="OrthoDB" id="9805604at2"/>
<dbReference type="Proteomes" id="UP000005876">
    <property type="component" value="Chromosome"/>
</dbReference>
<dbReference type="CDD" id="cd02513">
    <property type="entry name" value="CMP-NeuAc_Synthase"/>
    <property type="match status" value="1"/>
</dbReference>
<proteinExistence type="predicted"/>
<evidence type="ECO:0000313" key="1">
    <source>
        <dbReference type="EMBL" id="AET57669.1"/>
    </source>
</evidence>
<dbReference type="HOGENOM" id="CLU_042930_1_1_9"/>
<dbReference type="PANTHER" id="PTHR21485">
    <property type="entry name" value="HAD SUPERFAMILY MEMBERS CMAS AND KDSC"/>
    <property type="match status" value="1"/>
</dbReference>
<dbReference type="Gene3D" id="3.90.550.10">
    <property type="entry name" value="Spore Coat Polysaccharide Biosynthesis Protein SpsA, Chain A"/>
    <property type="match status" value="1"/>
</dbReference>
<protein>
    <submittedName>
        <fullName evidence="1">Posttranslational flagellin modification protein B</fullName>
    </submittedName>
</protein>
<dbReference type="EMBL" id="CP003107">
    <property type="protein sequence ID" value="AET57669.1"/>
    <property type="molecule type" value="Genomic_DNA"/>
</dbReference>
<evidence type="ECO:0000313" key="2">
    <source>
        <dbReference type="Proteomes" id="UP000005876"/>
    </source>
</evidence>
<dbReference type="eggNOG" id="COG1083">
    <property type="taxonomic scope" value="Bacteria"/>
</dbReference>
<dbReference type="InterPro" id="IPR029044">
    <property type="entry name" value="Nucleotide-diphossugar_trans"/>
</dbReference>
<reference evidence="1 2" key="3">
    <citation type="journal article" date="2012" name="J. Bacteriol.">
        <title>Genome Sequence of Paenibacillus terrae HPL-003, a Xylanase-Producing Bacterium Isolated from Soil Found in Forest Residue.</title>
        <authorList>
            <person name="Shin S.H."/>
            <person name="Kim S."/>
            <person name="Kim J.Y."/>
            <person name="Song H.Y."/>
            <person name="Cho S.J."/>
            <person name="Kim D.R."/>
            <person name="Lee K.I."/>
            <person name="Lim H.K."/>
            <person name="Park N.J."/>
            <person name="Hwang I.T."/>
            <person name="Yang K.S."/>
        </authorList>
    </citation>
    <scope>NUCLEOTIDE SEQUENCE [LARGE SCALE GENOMIC DNA]</scope>
    <source>
        <strain evidence="1 2">HPL-003</strain>
    </source>
</reference>
<keyword evidence="1" id="KW-0966">Cell projection</keyword>
<dbReference type="InterPro" id="IPR003329">
    <property type="entry name" value="Cytidylyl_trans"/>
</dbReference>
<keyword evidence="1" id="KW-0282">Flagellum</keyword>
<name>G7VVN0_PAETH</name>
<gene>
    <name evidence="1" type="ordered locus">HPL003_04500</name>
</gene>
<dbReference type="AlphaFoldDB" id="G7VVN0"/>
<dbReference type="SUPFAM" id="SSF53448">
    <property type="entry name" value="Nucleotide-diphospho-sugar transferases"/>
    <property type="match status" value="1"/>
</dbReference>
<dbReference type="GO" id="GO:0008781">
    <property type="term" value="F:N-acylneuraminate cytidylyltransferase activity"/>
    <property type="evidence" value="ECO:0007669"/>
    <property type="project" value="TreeGrafter"/>
</dbReference>
<keyword evidence="1" id="KW-0969">Cilium</keyword>
<dbReference type="Pfam" id="PF02348">
    <property type="entry name" value="CTP_transf_3"/>
    <property type="match status" value="1"/>
</dbReference>
<organism evidence="1 2">
    <name type="scientific">Paenibacillus terrae (strain HPL-003)</name>
    <dbReference type="NCBI Taxonomy" id="985665"/>
    <lineage>
        <taxon>Bacteria</taxon>
        <taxon>Bacillati</taxon>
        <taxon>Bacillota</taxon>
        <taxon>Bacilli</taxon>
        <taxon>Bacillales</taxon>
        <taxon>Paenibacillaceae</taxon>
        <taxon>Paenibacillus</taxon>
    </lineage>
</organism>
<reference key="2">
    <citation type="submission" date="2011-11" db="EMBL/GenBank/DDBJ databases">
        <authorList>
            <person name="Shin S.H."/>
            <person name="Kim S."/>
            <person name="Kim J.Y."/>
        </authorList>
    </citation>
    <scope>NUCLEOTIDE SEQUENCE</scope>
    <source>
        <strain>HPL-003</strain>
    </source>
</reference>
<dbReference type="PANTHER" id="PTHR21485:SF6">
    <property type="entry name" value="N-ACYLNEURAMINATE CYTIDYLYLTRANSFERASE-RELATED"/>
    <property type="match status" value="1"/>
</dbReference>
<reference evidence="2" key="1">
    <citation type="submission" date="2011-11" db="EMBL/GenBank/DDBJ databases">
        <title>Complete sequence of Paenibacillus terrae HPL-003.</title>
        <authorList>
            <person name="Shin S.H."/>
            <person name="Kim S."/>
            <person name="Kim J.Y."/>
        </authorList>
    </citation>
    <scope>NUCLEOTIDE SEQUENCE [LARGE SCALE GENOMIC DNA]</scope>
    <source>
        <strain evidence="2">HPL-003</strain>
    </source>
</reference>
<dbReference type="InterPro" id="IPR050793">
    <property type="entry name" value="CMP-NeuNAc_synthase"/>
</dbReference>